<evidence type="ECO:0000313" key="1">
    <source>
        <dbReference type="EMBL" id="AKQ46997.1"/>
    </source>
</evidence>
<evidence type="ECO:0008006" key="3">
    <source>
        <dbReference type="Google" id="ProtNLM"/>
    </source>
</evidence>
<reference evidence="1 2" key="1">
    <citation type="submission" date="2015-01" db="EMBL/GenBank/DDBJ databases">
        <title>Rufibacter sp./DG31D/ whole genome sequencing.</title>
        <authorList>
            <person name="Kim M.K."/>
            <person name="Srinivasan S."/>
            <person name="Lee J.-J."/>
        </authorList>
    </citation>
    <scope>NUCLEOTIDE SEQUENCE [LARGE SCALE GENOMIC DNA]</scope>
    <source>
        <strain evidence="1 2">DG31D</strain>
    </source>
</reference>
<dbReference type="AlphaFoldDB" id="A0A0H4VSQ8"/>
<dbReference type="EMBL" id="CP010777">
    <property type="protein sequence ID" value="AKQ46997.1"/>
    <property type="molecule type" value="Genomic_DNA"/>
</dbReference>
<dbReference type="KEGG" id="ruf:TH63_17290"/>
<sequence>MYVPFHQLPPHSRMWVYQLSRPLTQEEEEQLNQRLLAFVTEWSSHGAGLQASYDLRESRFLFLATNEEVASASGCSIDASVGFLRQLEQELNLGFFDRTTLAFQKNGEVLTVPMPQMKNEVAAGAVSGDTLYFDTLVQTVGALRDQWPKPAKDTWLARYF</sequence>
<name>A0A0H4VSQ8_9BACT</name>
<dbReference type="Proteomes" id="UP000036458">
    <property type="component" value="Chromosome"/>
</dbReference>
<evidence type="ECO:0000313" key="2">
    <source>
        <dbReference type="Proteomes" id="UP000036458"/>
    </source>
</evidence>
<organism evidence="1 2">
    <name type="scientific">Rufibacter radiotolerans</name>
    <dbReference type="NCBI Taxonomy" id="1379910"/>
    <lineage>
        <taxon>Bacteria</taxon>
        <taxon>Pseudomonadati</taxon>
        <taxon>Bacteroidota</taxon>
        <taxon>Cytophagia</taxon>
        <taxon>Cytophagales</taxon>
        <taxon>Hymenobacteraceae</taxon>
        <taxon>Rufibacter</taxon>
    </lineage>
</organism>
<accession>A0A0H4VSQ8</accession>
<dbReference type="PATRIC" id="fig|1379910.4.peg.3769"/>
<proteinExistence type="predicted"/>
<keyword evidence="2" id="KW-1185">Reference proteome</keyword>
<dbReference type="STRING" id="1379910.TH63_17290"/>
<dbReference type="RefSeq" id="WP_048922051.1">
    <property type="nucleotide sequence ID" value="NZ_CP010777.1"/>
</dbReference>
<dbReference type="OrthoDB" id="978691at2"/>
<protein>
    <recommendedName>
        <fullName evidence="3">ABC transporter ATPase</fullName>
    </recommendedName>
</protein>
<gene>
    <name evidence="1" type="ORF">TH63_17290</name>
</gene>